<accession>A0A2K3QUT5</accession>
<dbReference type="InterPro" id="IPR008248">
    <property type="entry name" value="CheB-like"/>
</dbReference>
<dbReference type="Pfam" id="PF01339">
    <property type="entry name" value="CheB_methylest"/>
    <property type="match status" value="1"/>
</dbReference>
<keyword evidence="1 5" id="KW-0963">Cytoplasm</keyword>
<feature type="domain" description="Response regulatory" evidence="8">
    <location>
        <begin position="3"/>
        <end position="118"/>
    </location>
</feature>
<dbReference type="AlphaFoldDB" id="A0A2K3QUT5"/>
<dbReference type="GeneID" id="93222557"/>
<dbReference type="Proteomes" id="UP000254807">
    <property type="component" value="Unassembled WGS sequence"/>
</dbReference>
<comment type="subcellular location">
    <subcellularLocation>
        <location evidence="5">Cytoplasm</location>
    </subcellularLocation>
</comment>
<dbReference type="SUPFAM" id="SSF52738">
    <property type="entry name" value="Methylesterase CheB, C-terminal domain"/>
    <property type="match status" value="1"/>
</dbReference>
<comment type="PTM">
    <text evidence="5">Phosphorylated by CheA. Phosphorylation of the N-terminal regulatory domain activates the methylesterase activity.</text>
</comment>
<keyword evidence="2 5" id="KW-0145">Chemotaxis</keyword>
<dbReference type="RefSeq" id="WP_060813671.1">
    <property type="nucleotide sequence ID" value="NZ_BSYC01000001.1"/>
</dbReference>
<evidence type="ECO:0000313" key="11">
    <source>
        <dbReference type="EMBL" id="STD83877.1"/>
    </source>
</evidence>
<dbReference type="GO" id="GO:0032259">
    <property type="term" value="P:methylation"/>
    <property type="evidence" value="ECO:0007669"/>
    <property type="project" value="UniProtKB-KW"/>
</dbReference>
<protein>
    <recommendedName>
        <fullName evidence="5">Protein-glutamate methylesterase/protein-glutamine glutaminase</fullName>
        <ecNumber evidence="5">3.1.1.61</ecNumber>
        <ecNumber evidence="5">3.5.1.44</ecNumber>
    </recommendedName>
</protein>
<dbReference type="GO" id="GO:0006935">
    <property type="term" value="P:chemotaxis"/>
    <property type="evidence" value="ECO:0007669"/>
    <property type="project" value="UniProtKB-UniRule"/>
</dbReference>
<gene>
    <name evidence="5 10" type="primary">cheB</name>
    <name evidence="11" type="ORF">NCTC12360_02364</name>
    <name evidence="10" type="ORF">QRX88_11925</name>
</gene>
<dbReference type="GO" id="GO:0005737">
    <property type="term" value="C:cytoplasm"/>
    <property type="evidence" value="ECO:0007669"/>
    <property type="project" value="UniProtKB-SubCell"/>
</dbReference>
<dbReference type="NCBIfam" id="NF001965">
    <property type="entry name" value="PRK00742.1"/>
    <property type="match status" value="1"/>
</dbReference>
<keyword evidence="10" id="KW-0489">Methyltransferase</keyword>
<dbReference type="PANTHER" id="PTHR42872:SF6">
    <property type="entry name" value="PROTEIN-GLUTAMATE METHYLESTERASE_PROTEIN-GLUTAMINE GLUTAMINASE"/>
    <property type="match status" value="1"/>
</dbReference>
<comment type="similarity">
    <text evidence="5">Belongs to the CheB family.</text>
</comment>
<dbReference type="GO" id="GO:0008168">
    <property type="term" value="F:methyltransferase activity"/>
    <property type="evidence" value="ECO:0007669"/>
    <property type="project" value="UniProtKB-KW"/>
</dbReference>
<dbReference type="PANTHER" id="PTHR42872">
    <property type="entry name" value="PROTEIN-GLUTAMATE METHYLESTERASE/PROTEIN-GLUTAMINE GLUTAMINASE"/>
    <property type="match status" value="1"/>
</dbReference>
<dbReference type="InterPro" id="IPR001789">
    <property type="entry name" value="Sig_transdc_resp-reg_receiver"/>
</dbReference>
<dbReference type="EMBL" id="JASUBT010000008">
    <property type="protein sequence ID" value="MDL4936425.1"/>
    <property type="molecule type" value="Genomic_DNA"/>
</dbReference>
<feature type="modified residue" description="4-aspartylphosphate" evidence="5 7">
    <location>
        <position position="54"/>
    </location>
</feature>
<keyword evidence="12" id="KW-1185">Reference proteome</keyword>
<dbReference type="GO" id="GO:0050568">
    <property type="term" value="F:protein-glutamine glutaminase activity"/>
    <property type="evidence" value="ECO:0007669"/>
    <property type="project" value="UniProtKB-UniRule"/>
</dbReference>
<sequence length="334" mass="36839">MKRVLIVDDSAFMRKVVTDLLEQMPHIKVAAAARNGKQALDHLAKESFDLVVMDVEMPVLDGLETLRMIKEQYTVPVIMLSSMTNQETTIESLELGAADFVEKPVNLSQIQQDWIDDFYKKIDSLDQNHSKEINHSIAEQIKLTSHHLPRTVEAVVIGSSTGGPRALLGIIRGLPKRLHCPVMIVQHMPAGFTASFAQRLNSETTVPVKEVTDGMPIENQVYLCPGDYHMTVGQGRFHLNQREKLHGTRPAVDYLFTSAASAYQKGLVGVLLTGMGKDGAKGMQAIQQEGGYTIAQDKDSCVVFGMPRYAIEQKAVDEVLALSKIETKIGQIVG</sequence>
<proteinExistence type="inferred from homology"/>
<comment type="function">
    <text evidence="5">Involved in chemotaxis. Part of a chemotaxis signal transduction system that modulates chemotaxis in response to various stimuli. Catalyzes the demethylation of specific methylglutamate residues introduced into the chemoreceptors (methyl-accepting chemotaxis proteins or MCP) by CheR. Also mediates the irreversible deamidation of specific glutamine residues to glutamic acid.</text>
</comment>
<dbReference type="SMART" id="SM00448">
    <property type="entry name" value="REC"/>
    <property type="match status" value="1"/>
</dbReference>
<evidence type="ECO:0000259" key="9">
    <source>
        <dbReference type="PROSITE" id="PS50122"/>
    </source>
</evidence>
<dbReference type="PIRSF" id="PIRSF000876">
    <property type="entry name" value="RR_chemtxs_CheB"/>
    <property type="match status" value="1"/>
</dbReference>
<dbReference type="EC" id="3.1.1.61" evidence="5"/>
<dbReference type="PROSITE" id="PS50110">
    <property type="entry name" value="RESPONSE_REGULATORY"/>
    <property type="match status" value="1"/>
</dbReference>
<feature type="domain" description="CheB-type methylesterase" evidence="9">
    <location>
        <begin position="149"/>
        <end position="334"/>
    </location>
</feature>
<reference evidence="10 13" key="2">
    <citation type="submission" date="2023-06" db="EMBL/GenBank/DDBJ databases">
        <title>Acute promotion of culturable opportunistic pathogens and persistent increase of antibiotic resistance following antibiotic exposure in mouse gut microbiota.</title>
        <authorList>
            <person name="Li L."/>
            <person name="Wang B."/>
            <person name="Sun Y."/>
            <person name="Wang M."/>
            <person name="Xu H."/>
        </authorList>
    </citation>
    <scope>NUCLEOTIDE SEQUENCE [LARGE SCALE GENOMIC DNA]</scope>
    <source>
        <strain evidence="10 13">CRI2_2</strain>
    </source>
</reference>
<comment type="catalytic activity">
    <reaction evidence="5">
        <text>L-glutaminyl-[protein] + H2O = L-glutamyl-[protein] + NH4(+)</text>
        <dbReference type="Rhea" id="RHEA:16441"/>
        <dbReference type="Rhea" id="RHEA-COMP:10207"/>
        <dbReference type="Rhea" id="RHEA-COMP:10208"/>
        <dbReference type="ChEBI" id="CHEBI:15377"/>
        <dbReference type="ChEBI" id="CHEBI:28938"/>
        <dbReference type="ChEBI" id="CHEBI:29973"/>
        <dbReference type="ChEBI" id="CHEBI:30011"/>
        <dbReference type="EC" id="3.5.1.44"/>
    </reaction>
</comment>
<feature type="active site" evidence="5 6">
    <location>
        <position position="278"/>
    </location>
</feature>
<comment type="catalytic activity">
    <reaction evidence="4 5">
        <text>[protein]-L-glutamate 5-O-methyl ester + H2O = L-glutamyl-[protein] + methanol + H(+)</text>
        <dbReference type="Rhea" id="RHEA:23236"/>
        <dbReference type="Rhea" id="RHEA-COMP:10208"/>
        <dbReference type="Rhea" id="RHEA-COMP:10311"/>
        <dbReference type="ChEBI" id="CHEBI:15377"/>
        <dbReference type="ChEBI" id="CHEBI:15378"/>
        <dbReference type="ChEBI" id="CHEBI:17790"/>
        <dbReference type="ChEBI" id="CHEBI:29973"/>
        <dbReference type="ChEBI" id="CHEBI:82795"/>
        <dbReference type="EC" id="3.1.1.61"/>
    </reaction>
</comment>
<evidence type="ECO:0000313" key="13">
    <source>
        <dbReference type="Proteomes" id="UP001241571"/>
    </source>
</evidence>
<keyword evidence="3 5" id="KW-0378">Hydrolase</keyword>
<keyword evidence="5 7" id="KW-0597">Phosphoprotein</keyword>
<organism evidence="10 13">
    <name type="scientific">Enterococcus gallinarum</name>
    <dbReference type="NCBI Taxonomy" id="1353"/>
    <lineage>
        <taxon>Bacteria</taxon>
        <taxon>Bacillati</taxon>
        <taxon>Bacillota</taxon>
        <taxon>Bacilli</taxon>
        <taxon>Lactobacillales</taxon>
        <taxon>Enterococcaceae</taxon>
        <taxon>Enterococcus</taxon>
    </lineage>
</organism>
<dbReference type="Gene3D" id="3.40.50.180">
    <property type="entry name" value="Methylesterase CheB, C-terminal domain"/>
    <property type="match status" value="1"/>
</dbReference>
<name>A0A2K3QUT5_ENTGA</name>
<evidence type="ECO:0000256" key="6">
    <source>
        <dbReference type="PROSITE-ProRule" id="PRU00050"/>
    </source>
</evidence>
<dbReference type="EC" id="3.5.1.44" evidence="5"/>
<evidence type="ECO:0000256" key="7">
    <source>
        <dbReference type="PROSITE-ProRule" id="PRU00169"/>
    </source>
</evidence>
<dbReference type="CDD" id="cd16432">
    <property type="entry name" value="CheB_Rec"/>
    <property type="match status" value="1"/>
</dbReference>
<feature type="active site" evidence="5 6">
    <location>
        <position position="160"/>
    </location>
</feature>
<comment type="domain">
    <text evidence="5">Contains a C-terminal catalytic domain, and an N-terminal region which modulates catalytic activity.</text>
</comment>
<evidence type="ECO:0000259" key="8">
    <source>
        <dbReference type="PROSITE" id="PS50110"/>
    </source>
</evidence>
<evidence type="ECO:0000313" key="10">
    <source>
        <dbReference type="EMBL" id="MDL4936425.1"/>
    </source>
</evidence>
<evidence type="ECO:0000256" key="1">
    <source>
        <dbReference type="ARBA" id="ARBA00022490"/>
    </source>
</evidence>
<evidence type="ECO:0000256" key="4">
    <source>
        <dbReference type="ARBA" id="ARBA00048267"/>
    </source>
</evidence>
<dbReference type="InterPro" id="IPR035909">
    <property type="entry name" value="CheB_C"/>
</dbReference>
<dbReference type="EMBL" id="UFYW01000001">
    <property type="protein sequence ID" value="STD83877.1"/>
    <property type="molecule type" value="Genomic_DNA"/>
</dbReference>
<dbReference type="GO" id="GO:0008984">
    <property type="term" value="F:protein-glutamate methylesterase activity"/>
    <property type="evidence" value="ECO:0007669"/>
    <property type="project" value="UniProtKB-UniRule"/>
</dbReference>
<dbReference type="InterPro" id="IPR011006">
    <property type="entry name" value="CheY-like_superfamily"/>
</dbReference>
<dbReference type="Gene3D" id="3.40.50.2300">
    <property type="match status" value="1"/>
</dbReference>
<evidence type="ECO:0000313" key="12">
    <source>
        <dbReference type="Proteomes" id="UP000254807"/>
    </source>
</evidence>
<evidence type="ECO:0000256" key="5">
    <source>
        <dbReference type="HAMAP-Rule" id="MF_00099"/>
    </source>
</evidence>
<dbReference type="OrthoDB" id="3190595at2"/>
<dbReference type="GO" id="GO:0000156">
    <property type="term" value="F:phosphorelay response regulator activity"/>
    <property type="evidence" value="ECO:0007669"/>
    <property type="project" value="InterPro"/>
</dbReference>
<evidence type="ECO:0000256" key="3">
    <source>
        <dbReference type="ARBA" id="ARBA00022801"/>
    </source>
</evidence>
<keyword evidence="10" id="KW-0808">Transferase</keyword>
<dbReference type="HAMAP" id="MF_00099">
    <property type="entry name" value="CheB_chemtxs"/>
    <property type="match status" value="1"/>
</dbReference>
<dbReference type="InterPro" id="IPR000673">
    <property type="entry name" value="Sig_transdc_resp-reg_Me-estase"/>
</dbReference>
<evidence type="ECO:0000256" key="2">
    <source>
        <dbReference type="ARBA" id="ARBA00022500"/>
    </source>
</evidence>
<reference evidence="11 12" key="1">
    <citation type="submission" date="2018-06" db="EMBL/GenBank/DDBJ databases">
        <authorList>
            <consortium name="Pathogen Informatics"/>
            <person name="Doyle S."/>
        </authorList>
    </citation>
    <scope>NUCLEOTIDE SEQUENCE [LARGE SCALE GENOMIC DNA]</scope>
    <source>
        <strain evidence="11 12">NCTC12360</strain>
    </source>
</reference>
<dbReference type="PROSITE" id="PS50122">
    <property type="entry name" value="CHEB"/>
    <property type="match status" value="1"/>
</dbReference>
<dbReference type="Proteomes" id="UP001241571">
    <property type="component" value="Unassembled WGS sequence"/>
</dbReference>
<feature type="active site" evidence="5 6">
    <location>
        <position position="187"/>
    </location>
</feature>
<dbReference type="Pfam" id="PF00072">
    <property type="entry name" value="Response_reg"/>
    <property type="match status" value="1"/>
</dbReference>
<dbReference type="SUPFAM" id="SSF52172">
    <property type="entry name" value="CheY-like"/>
    <property type="match status" value="1"/>
</dbReference>
<dbReference type="CDD" id="cd17541">
    <property type="entry name" value="REC_CheB-like"/>
    <property type="match status" value="1"/>
</dbReference>